<organism evidence="2 3">
    <name type="scientific">Alishewanella longhuensis</name>
    <dbReference type="NCBI Taxonomy" id="1091037"/>
    <lineage>
        <taxon>Bacteria</taxon>
        <taxon>Pseudomonadati</taxon>
        <taxon>Pseudomonadota</taxon>
        <taxon>Gammaproteobacteria</taxon>
        <taxon>Alteromonadales</taxon>
        <taxon>Alteromonadaceae</taxon>
        <taxon>Alishewanella</taxon>
    </lineage>
</organism>
<dbReference type="PANTHER" id="PTHR43685">
    <property type="entry name" value="GLYCOSYLTRANSFERASE"/>
    <property type="match status" value="1"/>
</dbReference>
<dbReference type="GO" id="GO:0016740">
    <property type="term" value="F:transferase activity"/>
    <property type="evidence" value="ECO:0007669"/>
    <property type="project" value="UniProtKB-KW"/>
</dbReference>
<name>A0ABQ3KZR6_9ALTE</name>
<dbReference type="Pfam" id="PF00535">
    <property type="entry name" value="Glycos_transf_2"/>
    <property type="match status" value="1"/>
</dbReference>
<keyword evidence="3" id="KW-1185">Reference proteome</keyword>
<protein>
    <submittedName>
        <fullName evidence="2">Glycosyl transferase family 2</fullName>
    </submittedName>
</protein>
<dbReference type="RefSeq" id="WP_189432282.1">
    <property type="nucleotide sequence ID" value="NZ_BNAO01000003.1"/>
</dbReference>
<sequence length="287" mass="32255">MPTICVYIPTHNRSVMLQRALTSVFNQSLPASEVIVVDDASADDTQAVLADWQKRYPELKVIQHTQPQGACAARNAAIQAATATFITGLDDDDEFALNHLQQLYNAFLPSYAFVSASLIEDTGAGRIVRATTTGEHDLNSLLHYNKFTNQVFTLTSRLKAVQGFDPAFPAMQDYDTWVRLVAQFGAALKIPAATYIWHTGHEQNRISHSSEKRLRALVLFLEKHQALLMPQHKKSLELMRIKMAGESLGFLRCIRLINKGNWRAALALLLNTRLKRIKAVMNKRRLT</sequence>
<dbReference type="Gene3D" id="3.90.550.10">
    <property type="entry name" value="Spore Coat Polysaccharide Biosynthesis Protein SpsA, Chain A"/>
    <property type="match status" value="1"/>
</dbReference>
<dbReference type="SUPFAM" id="SSF53448">
    <property type="entry name" value="Nucleotide-diphospho-sugar transferases"/>
    <property type="match status" value="1"/>
</dbReference>
<keyword evidence="2" id="KW-0808">Transferase</keyword>
<dbReference type="PANTHER" id="PTHR43685:SF2">
    <property type="entry name" value="GLYCOSYLTRANSFERASE 2-LIKE DOMAIN-CONTAINING PROTEIN"/>
    <property type="match status" value="1"/>
</dbReference>
<reference evidence="3" key="1">
    <citation type="journal article" date="2019" name="Int. J. Syst. Evol. Microbiol.">
        <title>The Global Catalogue of Microorganisms (GCM) 10K type strain sequencing project: providing services to taxonomists for standard genome sequencing and annotation.</title>
        <authorList>
            <consortium name="The Broad Institute Genomics Platform"/>
            <consortium name="The Broad Institute Genome Sequencing Center for Infectious Disease"/>
            <person name="Wu L."/>
            <person name="Ma J."/>
        </authorList>
    </citation>
    <scope>NUCLEOTIDE SEQUENCE [LARGE SCALE GENOMIC DNA]</scope>
    <source>
        <strain evidence="3">CGMCC 1.7003</strain>
    </source>
</reference>
<gene>
    <name evidence="2" type="ORF">GCM10010919_17140</name>
</gene>
<dbReference type="InterPro" id="IPR029044">
    <property type="entry name" value="Nucleotide-diphossugar_trans"/>
</dbReference>
<dbReference type="Proteomes" id="UP000659697">
    <property type="component" value="Unassembled WGS sequence"/>
</dbReference>
<proteinExistence type="predicted"/>
<evidence type="ECO:0000313" key="2">
    <source>
        <dbReference type="EMBL" id="GHG68020.1"/>
    </source>
</evidence>
<comment type="caution">
    <text evidence="2">The sequence shown here is derived from an EMBL/GenBank/DDBJ whole genome shotgun (WGS) entry which is preliminary data.</text>
</comment>
<dbReference type="InterPro" id="IPR001173">
    <property type="entry name" value="Glyco_trans_2-like"/>
</dbReference>
<accession>A0ABQ3KZR6</accession>
<evidence type="ECO:0000259" key="1">
    <source>
        <dbReference type="Pfam" id="PF00535"/>
    </source>
</evidence>
<dbReference type="EMBL" id="BNAO01000003">
    <property type="protein sequence ID" value="GHG68020.1"/>
    <property type="molecule type" value="Genomic_DNA"/>
</dbReference>
<dbReference type="InterPro" id="IPR050834">
    <property type="entry name" value="Glycosyltransf_2"/>
</dbReference>
<evidence type="ECO:0000313" key="3">
    <source>
        <dbReference type="Proteomes" id="UP000659697"/>
    </source>
</evidence>
<feature type="domain" description="Glycosyltransferase 2-like" evidence="1">
    <location>
        <begin position="5"/>
        <end position="124"/>
    </location>
</feature>
<dbReference type="CDD" id="cd00761">
    <property type="entry name" value="Glyco_tranf_GTA_type"/>
    <property type="match status" value="1"/>
</dbReference>